<protein>
    <submittedName>
        <fullName evidence="2">Uncharacterized protein</fullName>
    </submittedName>
</protein>
<evidence type="ECO:0000313" key="2">
    <source>
        <dbReference type="EMBL" id="RRT61892.1"/>
    </source>
</evidence>
<keyword evidence="1" id="KW-0175">Coiled coil</keyword>
<reference evidence="2 3" key="1">
    <citation type="journal article" date="2014" name="Agronomy (Basel)">
        <title>A Draft Genome Sequence for Ensete ventricosum, the Drought-Tolerant Tree Against Hunger.</title>
        <authorList>
            <person name="Harrison J."/>
            <person name="Moore K.A."/>
            <person name="Paszkiewicz K."/>
            <person name="Jones T."/>
            <person name="Grant M."/>
            <person name="Ambacheew D."/>
            <person name="Muzemil S."/>
            <person name="Studholme D.J."/>
        </authorList>
    </citation>
    <scope>NUCLEOTIDE SEQUENCE [LARGE SCALE GENOMIC DNA]</scope>
</reference>
<accession>A0A426ZD74</accession>
<dbReference type="Proteomes" id="UP000287651">
    <property type="component" value="Unassembled WGS sequence"/>
</dbReference>
<evidence type="ECO:0000313" key="3">
    <source>
        <dbReference type="Proteomes" id="UP000287651"/>
    </source>
</evidence>
<comment type="caution">
    <text evidence="2">The sequence shown here is derived from an EMBL/GenBank/DDBJ whole genome shotgun (WGS) entry which is preliminary data.</text>
</comment>
<proteinExistence type="predicted"/>
<organism evidence="2 3">
    <name type="scientific">Ensete ventricosum</name>
    <name type="common">Abyssinian banana</name>
    <name type="synonym">Musa ensete</name>
    <dbReference type="NCBI Taxonomy" id="4639"/>
    <lineage>
        <taxon>Eukaryota</taxon>
        <taxon>Viridiplantae</taxon>
        <taxon>Streptophyta</taxon>
        <taxon>Embryophyta</taxon>
        <taxon>Tracheophyta</taxon>
        <taxon>Spermatophyta</taxon>
        <taxon>Magnoliopsida</taxon>
        <taxon>Liliopsida</taxon>
        <taxon>Zingiberales</taxon>
        <taxon>Musaceae</taxon>
        <taxon>Ensete</taxon>
    </lineage>
</organism>
<dbReference type="AlphaFoldDB" id="A0A426ZD74"/>
<dbReference type="EMBL" id="AMZH03007205">
    <property type="protein sequence ID" value="RRT61892.1"/>
    <property type="molecule type" value="Genomic_DNA"/>
</dbReference>
<feature type="coiled-coil region" evidence="1">
    <location>
        <begin position="90"/>
        <end position="152"/>
    </location>
</feature>
<name>A0A426ZD74_ENSVE</name>
<gene>
    <name evidence="2" type="ORF">B296_00016247</name>
</gene>
<sequence>MWNLCGMRVQEDDEGYYILHIADWAPRDSSAVIRARWSNLSYQTRVWDDPEATSEFDRGVLHPTLTKDLYTLPLEVLIARAIEQIVLPDNARLKSGLDELSSRLDEVDKELNELREGLAESQRQLKEQKVDRRTANDELLKLMRENECLKAELSGKSLANYKQSVGFGWGLWRMGQVSYNMGIGLPCIASKPNTPTWRSIVTHSPSDLKMARCRWRLVKSSMTPTPPRNDREFCNLRGPRGSVCLYCM</sequence>
<evidence type="ECO:0000256" key="1">
    <source>
        <dbReference type="SAM" id="Coils"/>
    </source>
</evidence>